<name>A0ABN6MX72_9BACT</name>
<gene>
    <name evidence="1" type="ORF">AMOR_45390</name>
</gene>
<dbReference type="Proteomes" id="UP001162891">
    <property type="component" value="Chromosome"/>
</dbReference>
<accession>A0ABN6MX72</accession>
<protein>
    <recommendedName>
        <fullName evidence="3">C2H2-type domain-containing protein</fullName>
    </recommendedName>
</protein>
<dbReference type="RefSeq" id="WP_248354471.1">
    <property type="nucleotide sequence ID" value="NZ_AP025591.1"/>
</dbReference>
<reference evidence="2" key="1">
    <citation type="journal article" date="2022" name="Int. J. Syst. Evol. Microbiol.">
        <title>Anaeromyxobacter oryzae sp. nov., Anaeromyxobacter diazotrophicus sp. nov. and Anaeromyxobacter paludicola sp. nov., isolated from paddy soils.</title>
        <authorList>
            <person name="Itoh H."/>
            <person name="Xu Z."/>
            <person name="Mise K."/>
            <person name="Masuda Y."/>
            <person name="Ushijima N."/>
            <person name="Hayakawa C."/>
            <person name="Shiratori Y."/>
            <person name="Senoo K."/>
        </authorList>
    </citation>
    <scope>NUCLEOTIDE SEQUENCE [LARGE SCALE GENOMIC DNA]</scope>
    <source>
        <strain evidence="2">Red232</strain>
    </source>
</reference>
<keyword evidence="2" id="KW-1185">Reference proteome</keyword>
<evidence type="ECO:0000313" key="1">
    <source>
        <dbReference type="EMBL" id="BDG05543.1"/>
    </source>
</evidence>
<sequence>MSTETSENLVHFYDTDEHAILCGLRGFAHRSTKHSRGVTCPACVALLADRREAERHGDTHAAAESSVGA</sequence>
<evidence type="ECO:0000313" key="2">
    <source>
        <dbReference type="Proteomes" id="UP001162891"/>
    </source>
</evidence>
<dbReference type="EMBL" id="AP025591">
    <property type="protein sequence ID" value="BDG05543.1"/>
    <property type="molecule type" value="Genomic_DNA"/>
</dbReference>
<evidence type="ECO:0008006" key="3">
    <source>
        <dbReference type="Google" id="ProtNLM"/>
    </source>
</evidence>
<organism evidence="1 2">
    <name type="scientific">Anaeromyxobacter oryzae</name>
    <dbReference type="NCBI Taxonomy" id="2918170"/>
    <lineage>
        <taxon>Bacteria</taxon>
        <taxon>Pseudomonadati</taxon>
        <taxon>Myxococcota</taxon>
        <taxon>Myxococcia</taxon>
        <taxon>Myxococcales</taxon>
        <taxon>Cystobacterineae</taxon>
        <taxon>Anaeromyxobacteraceae</taxon>
        <taxon>Anaeromyxobacter</taxon>
    </lineage>
</organism>
<proteinExistence type="predicted"/>